<proteinExistence type="predicted"/>
<evidence type="ECO:0000313" key="3">
    <source>
        <dbReference type="EMBL" id="AKU79973.1"/>
    </source>
</evidence>
<feature type="transmembrane region" description="Helical" evidence="2">
    <location>
        <begin position="12"/>
        <end position="41"/>
    </location>
</feature>
<dbReference type="EMBL" id="CP012328">
    <property type="protein sequence ID" value="AKU79973.1"/>
    <property type="molecule type" value="Genomic_DNA"/>
</dbReference>
<feature type="region of interest" description="Disordered" evidence="1">
    <location>
        <begin position="86"/>
        <end position="105"/>
    </location>
</feature>
<keyword evidence="4" id="KW-1185">Reference proteome</keyword>
<evidence type="ECO:0000313" key="4">
    <source>
        <dbReference type="Proteomes" id="UP000067243"/>
    </source>
</evidence>
<gene>
    <name evidence="3" type="ORF">STURON_00727</name>
</gene>
<keyword evidence="2" id="KW-0472">Membrane</keyword>
<evidence type="ECO:0000256" key="1">
    <source>
        <dbReference type="SAM" id="MobiDB-lite"/>
    </source>
</evidence>
<feature type="transmembrane region" description="Helical" evidence="2">
    <location>
        <begin position="53"/>
        <end position="76"/>
    </location>
</feature>
<dbReference type="Proteomes" id="UP000067243">
    <property type="component" value="Chromosome"/>
</dbReference>
<keyword evidence="2" id="KW-0812">Transmembrane</keyword>
<dbReference type="OrthoDB" id="390351at2"/>
<dbReference type="KEGG" id="stur:STURON_00727"/>
<dbReference type="RefSeq" id="WP_075048553.1">
    <property type="nucleotide sequence ID" value="NZ_CP012328.1"/>
</dbReference>
<dbReference type="AlphaFoldDB" id="A0A0K1P6N9"/>
<name>A0A0K1P6N9_9MOLU</name>
<sequence length="105" mass="11613">MNDNTKQSGTMLAAYIFMILSTISLSIFVITLAWMIPMTLAVKSRINQYKPSVGLGVCCLFFTGIFFLINGILVLVTNENSYGNVNTNNANNLNQNEQQNQAVTQ</sequence>
<protein>
    <submittedName>
        <fullName evidence="3">Uncharacterized protein</fullName>
    </submittedName>
</protein>
<evidence type="ECO:0000256" key="2">
    <source>
        <dbReference type="SAM" id="Phobius"/>
    </source>
</evidence>
<dbReference type="PATRIC" id="fig|216946.3.peg.756"/>
<accession>A0A0K1P6N9</accession>
<reference evidence="3 4" key="1">
    <citation type="journal article" date="2015" name="Genome Announc.">
        <title>Complete Genome Sequence of Spiroplasma turonicum Strain Tab4cT, a Parasite of a Horse Fly, Haematopota sp. (Diptera: Tabanidae).</title>
        <authorList>
            <person name="Davis R.E."/>
            <person name="Shao J."/>
            <person name="Zhao Y."/>
            <person name="Gasparich G.E."/>
            <person name="Gaynor B.J."/>
            <person name="Donofrio N."/>
        </authorList>
    </citation>
    <scope>NUCLEOTIDE SEQUENCE [LARGE SCALE GENOMIC DNA]</scope>
    <source>
        <strain evidence="3 4">Tab4c</strain>
    </source>
</reference>
<keyword evidence="2" id="KW-1133">Transmembrane helix</keyword>
<organism evidence="3 4">
    <name type="scientific">Spiroplasma turonicum</name>
    <dbReference type="NCBI Taxonomy" id="216946"/>
    <lineage>
        <taxon>Bacteria</taxon>
        <taxon>Bacillati</taxon>
        <taxon>Mycoplasmatota</taxon>
        <taxon>Mollicutes</taxon>
        <taxon>Entomoplasmatales</taxon>
        <taxon>Spiroplasmataceae</taxon>
        <taxon>Spiroplasma</taxon>
    </lineage>
</organism>